<sequence length="174" mass="20177">MEGEWIKVQRRRRQENKGWNDEFIKAMKVVDLYLAYTRTKLGTRFGFVRFINVGDTSEFEKKLRSINIGNTKLLINIAKKEKKHNGMEEMGNVIDAQANKTNLTRLKSCGLSILCEWQSEAKALECLDLNKVNLSCWLSNLDMRNENLKSLGRLTWLEIEGLPTLVWDPDVGLW</sequence>
<reference evidence="1" key="1">
    <citation type="journal article" date="2019" name="Sci. Rep.">
        <title>Draft genome of Tanacetum cinerariifolium, the natural source of mosquito coil.</title>
        <authorList>
            <person name="Yamashiro T."/>
            <person name="Shiraishi A."/>
            <person name="Satake H."/>
            <person name="Nakayama K."/>
        </authorList>
    </citation>
    <scope>NUCLEOTIDE SEQUENCE</scope>
</reference>
<dbReference type="EMBL" id="BKCJ010004997">
    <property type="protein sequence ID" value="GEU64310.1"/>
    <property type="molecule type" value="Genomic_DNA"/>
</dbReference>
<protein>
    <submittedName>
        <fullName evidence="1">Nucleotide-binding alpha-beta plait domain-containing protein</fullName>
    </submittedName>
</protein>
<gene>
    <name evidence="1" type="ORF">Tci_036288</name>
</gene>
<dbReference type="GO" id="GO:0003676">
    <property type="term" value="F:nucleic acid binding"/>
    <property type="evidence" value="ECO:0007669"/>
    <property type="project" value="InterPro"/>
</dbReference>
<comment type="caution">
    <text evidence="1">The sequence shown here is derived from an EMBL/GenBank/DDBJ whole genome shotgun (WGS) entry which is preliminary data.</text>
</comment>
<proteinExistence type="predicted"/>
<accession>A0A6L2LST5</accession>
<dbReference type="InterPro" id="IPR035979">
    <property type="entry name" value="RBD_domain_sf"/>
</dbReference>
<dbReference type="SUPFAM" id="SSF54928">
    <property type="entry name" value="RNA-binding domain, RBD"/>
    <property type="match status" value="1"/>
</dbReference>
<organism evidence="1">
    <name type="scientific">Tanacetum cinerariifolium</name>
    <name type="common">Dalmatian daisy</name>
    <name type="synonym">Chrysanthemum cinerariifolium</name>
    <dbReference type="NCBI Taxonomy" id="118510"/>
    <lineage>
        <taxon>Eukaryota</taxon>
        <taxon>Viridiplantae</taxon>
        <taxon>Streptophyta</taxon>
        <taxon>Embryophyta</taxon>
        <taxon>Tracheophyta</taxon>
        <taxon>Spermatophyta</taxon>
        <taxon>Magnoliopsida</taxon>
        <taxon>eudicotyledons</taxon>
        <taxon>Gunneridae</taxon>
        <taxon>Pentapetalae</taxon>
        <taxon>asterids</taxon>
        <taxon>campanulids</taxon>
        <taxon>Asterales</taxon>
        <taxon>Asteraceae</taxon>
        <taxon>Asteroideae</taxon>
        <taxon>Anthemideae</taxon>
        <taxon>Anthemidinae</taxon>
        <taxon>Tanacetum</taxon>
    </lineage>
</organism>
<evidence type="ECO:0000313" key="1">
    <source>
        <dbReference type="EMBL" id="GEU64310.1"/>
    </source>
</evidence>
<dbReference type="AlphaFoldDB" id="A0A6L2LST5"/>
<name>A0A6L2LST5_TANCI</name>